<dbReference type="InterPro" id="IPR011009">
    <property type="entry name" value="Kinase-like_dom_sf"/>
</dbReference>
<dbReference type="GO" id="GO:0007005">
    <property type="term" value="P:mitochondrion organization"/>
    <property type="evidence" value="ECO:0007669"/>
    <property type="project" value="EnsemblFungi"/>
</dbReference>
<dbReference type="STRING" id="101091.A0A1C7NKL8"/>
<dbReference type="GO" id="GO:0004672">
    <property type="term" value="F:protein kinase activity"/>
    <property type="evidence" value="ECO:0007669"/>
    <property type="project" value="InterPro"/>
</dbReference>
<dbReference type="EMBL" id="LUGH01000090">
    <property type="protein sequence ID" value="OBZ89548.1"/>
    <property type="molecule type" value="Genomic_DNA"/>
</dbReference>
<evidence type="ECO:0000313" key="4">
    <source>
        <dbReference type="Proteomes" id="UP000093000"/>
    </source>
</evidence>
<dbReference type="PANTHER" id="PTHR45890:SF1">
    <property type="entry name" value="AARF DOMAIN CONTAINING KINASE 2"/>
    <property type="match status" value="1"/>
</dbReference>
<name>A0A1C7NKL8_9FUNG</name>
<proteinExistence type="inferred from homology"/>
<dbReference type="PROSITE" id="PS50011">
    <property type="entry name" value="PROTEIN_KINASE_DOM"/>
    <property type="match status" value="1"/>
</dbReference>
<comment type="similarity">
    <text evidence="1">Belongs to the protein kinase superfamily. ADCK protein kinase family.</text>
</comment>
<dbReference type="OrthoDB" id="1290869at2759"/>
<dbReference type="FunCoup" id="A0A1C7NKL8">
    <property type="interactions" value="37"/>
</dbReference>
<dbReference type="PANTHER" id="PTHR45890">
    <property type="entry name" value="AARF DOMAIN CONTAINING KINASE 2 (PREDICTED)"/>
    <property type="match status" value="1"/>
</dbReference>
<feature type="domain" description="Protein kinase" evidence="2">
    <location>
        <begin position="219"/>
        <end position="621"/>
    </location>
</feature>
<gene>
    <name evidence="3" type="ORF">A0J61_02409</name>
</gene>
<dbReference type="GO" id="GO:0044289">
    <property type="term" value="C:mitochondrial inner-outer membrane contact site"/>
    <property type="evidence" value="ECO:0007669"/>
    <property type="project" value="EnsemblFungi"/>
</dbReference>
<dbReference type="GO" id="GO:0055091">
    <property type="term" value="P:phospholipid homeostasis"/>
    <property type="evidence" value="ECO:0007669"/>
    <property type="project" value="EnsemblFungi"/>
</dbReference>
<dbReference type="SUPFAM" id="SSF56112">
    <property type="entry name" value="Protein kinase-like (PK-like)"/>
    <property type="match status" value="1"/>
</dbReference>
<evidence type="ECO:0000313" key="3">
    <source>
        <dbReference type="EMBL" id="OBZ89548.1"/>
    </source>
</evidence>
<accession>A0A1C7NKL8</accession>
<comment type="caution">
    <text evidence="3">The sequence shown here is derived from an EMBL/GenBank/DDBJ whole genome shotgun (WGS) entry which is preliminary data.</text>
</comment>
<sequence length="688" mass="79215">MILALQRPLLRPCLRYHTFRRLPSTAPKVILSRTLQPAATVSSTTALLNISSLRFHPVDQKAVRVGSVSNPATPAEIEDAELHHRSRFAIVRLLQKILDLLDDYVFEPLLTLRRLIHILILFVPVAVTSPIVYFGKVKEEGERAGTIWWYDFLSAQMERAGPTFIKLAQWIASRTDLFPLALCSRLSKLHSNVDPHPFRYTQRVIEEAFGRPLDQVFSELNPEPLGVGAIAQVYKARLRPDILTNHPRERFSLQSDVITSDSVQALDKEGNPVVLHTAVAIKILHPRARQIVQRDLAIMDCVAKLLTLIPTIEWLSLPDEVRVFGEMMKEQLDLRGEARNLRRFNEYFDGVKEVKFPKPLESFTTQNMLLEEYEKGIPLDVFLNQTSFIKKSDLSPVYDHKIADIGLKAFLHMLIFYNFVHADLHPGNIMIEFYKPSAYHPLQQAWNNLLGRELKDEGESAVNRILAVKNDPEKMQKELESLREEGYSPRLVFIDTGLVNELNTVNRRNFLDLFQAIAQFDGYRTGELMVERCRTPEKVIQPDIFALRMQKLIQGLKQNTFHLGSVKIGNLLHETMNMVRAHHVKMEGDFVNVVVSVMLLEGIGRQLNPDLDLLKSALPVLRDYSIKEGSKATLKEMKDVQLGTGHWIKVWIFLELRNWLGQNTREEEWLQLAWLQIIYFKFLDAWFR</sequence>
<protein>
    <recommendedName>
        <fullName evidence="2">Protein kinase domain-containing protein</fullName>
    </recommendedName>
</protein>
<reference evidence="3 4" key="1">
    <citation type="submission" date="2016-03" db="EMBL/GenBank/DDBJ databases">
        <title>Choanephora cucurbitarum.</title>
        <authorList>
            <person name="Min B."/>
            <person name="Park H."/>
            <person name="Park J.-H."/>
            <person name="Shin H.-D."/>
            <person name="Choi I.-G."/>
        </authorList>
    </citation>
    <scope>NUCLEOTIDE SEQUENCE [LARGE SCALE GENOMIC DNA]</scope>
    <source>
        <strain evidence="3 4">KUS-F28377</strain>
    </source>
</reference>
<dbReference type="InterPro" id="IPR044095">
    <property type="entry name" value="ADCK2_dom"/>
</dbReference>
<keyword evidence="4" id="KW-1185">Reference proteome</keyword>
<dbReference type="Proteomes" id="UP000093000">
    <property type="component" value="Unassembled WGS sequence"/>
</dbReference>
<dbReference type="AlphaFoldDB" id="A0A1C7NKL8"/>
<evidence type="ECO:0000256" key="1">
    <source>
        <dbReference type="ARBA" id="ARBA00009670"/>
    </source>
</evidence>
<organism evidence="3 4">
    <name type="scientific">Choanephora cucurbitarum</name>
    <dbReference type="NCBI Taxonomy" id="101091"/>
    <lineage>
        <taxon>Eukaryota</taxon>
        <taxon>Fungi</taxon>
        <taxon>Fungi incertae sedis</taxon>
        <taxon>Mucoromycota</taxon>
        <taxon>Mucoromycotina</taxon>
        <taxon>Mucoromycetes</taxon>
        <taxon>Mucorales</taxon>
        <taxon>Mucorineae</taxon>
        <taxon>Choanephoraceae</taxon>
        <taxon>Choanephoroideae</taxon>
        <taxon>Choanephora</taxon>
    </lineage>
</organism>
<dbReference type="Pfam" id="PF03109">
    <property type="entry name" value="ABC1"/>
    <property type="match status" value="2"/>
</dbReference>
<dbReference type="GO" id="GO:0005524">
    <property type="term" value="F:ATP binding"/>
    <property type="evidence" value="ECO:0007669"/>
    <property type="project" value="InterPro"/>
</dbReference>
<dbReference type="InParanoid" id="A0A1C7NKL8"/>
<dbReference type="InterPro" id="IPR000719">
    <property type="entry name" value="Prot_kinase_dom"/>
</dbReference>
<dbReference type="GO" id="GO:0005743">
    <property type="term" value="C:mitochondrial inner membrane"/>
    <property type="evidence" value="ECO:0007669"/>
    <property type="project" value="EnsemblFungi"/>
</dbReference>
<dbReference type="CDD" id="cd13971">
    <property type="entry name" value="ADCK2-like"/>
    <property type="match status" value="1"/>
</dbReference>
<dbReference type="InterPro" id="IPR052402">
    <property type="entry name" value="ADCK_kinase"/>
</dbReference>
<dbReference type="InterPro" id="IPR004147">
    <property type="entry name" value="ABC1_dom"/>
</dbReference>
<evidence type="ECO:0000259" key="2">
    <source>
        <dbReference type="PROSITE" id="PS50011"/>
    </source>
</evidence>